<dbReference type="InterPro" id="IPR020456">
    <property type="entry name" value="Acylphosphatase"/>
</dbReference>
<reference evidence="8 9" key="1">
    <citation type="submission" date="2019-07" db="EMBL/GenBank/DDBJ databases">
        <title>The First High-Quality Draft Genome Sequence of the Causal Agent of the Current Panama Disease Epidemic.</title>
        <authorList>
            <person name="Warmington R.J."/>
            <person name="Kay W."/>
            <person name="Jeffries A."/>
            <person name="Bebber D."/>
            <person name="Moore K."/>
            <person name="Studholme D.J."/>
        </authorList>
    </citation>
    <scope>NUCLEOTIDE SEQUENCE [LARGE SCALE GENOMIC DNA]</scope>
    <source>
        <strain evidence="8 9">TR4</strain>
    </source>
</reference>
<gene>
    <name evidence="8" type="ORF">FocTR4_00001028</name>
</gene>
<sequence>MIIKPDLTFSKVYFAVEGRVQGVGFRYFTQKKAQEYGVTGWCRNTKDEKVEGEAQASEEILSKFFKDVDNGPRSARVVRVSQEDRQIIEDENDFVVTR</sequence>
<dbReference type="EC" id="3.6.1.7" evidence="2 5"/>
<evidence type="ECO:0000256" key="1">
    <source>
        <dbReference type="ARBA" id="ARBA00005614"/>
    </source>
</evidence>
<dbReference type="AlphaFoldDB" id="A0A5C6T3N0"/>
<comment type="similarity">
    <text evidence="1 6">Belongs to the acylphosphatase family.</text>
</comment>
<evidence type="ECO:0000313" key="9">
    <source>
        <dbReference type="Proteomes" id="UP000321331"/>
    </source>
</evidence>
<evidence type="ECO:0000259" key="7">
    <source>
        <dbReference type="PROSITE" id="PS51160"/>
    </source>
</evidence>
<comment type="catalytic activity">
    <reaction evidence="4 5">
        <text>an acyl phosphate + H2O = a carboxylate + phosphate + H(+)</text>
        <dbReference type="Rhea" id="RHEA:14965"/>
        <dbReference type="ChEBI" id="CHEBI:15377"/>
        <dbReference type="ChEBI" id="CHEBI:15378"/>
        <dbReference type="ChEBI" id="CHEBI:29067"/>
        <dbReference type="ChEBI" id="CHEBI:43474"/>
        <dbReference type="ChEBI" id="CHEBI:59918"/>
        <dbReference type="EC" id="3.6.1.7"/>
    </reaction>
</comment>
<keyword evidence="3 5" id="KW-0378">Hydrolase</keyword>
<dbReference type="PANTHER" id="PTHR10029">
    <property type="entry name" value="ACYLPHOSPHATASE"/>
    <property type="match status" value="1"/>
</dbReference>
<dbReference type="PROSITE" id="PS51160">
    <property type="entry name" value="ACYLPHOSPHATASE_3"/>
    <property type="match status" value="1"/>
</dbReference>
<proteinExistence type="inferred from homology"/>
<dbReference type="Gene3D" id="3.30.70.100">
    <property type="match status" value="1"/>
</dbReference>
<evidence type="ECO:0000256" key="3">
    <source>
        <dbReference type="ARBA" id="ARBA00022801"/>
    </source>
</evidence>
<organism evidence="8 9">
    <name type="scientific">Fusarium oxysporum f. sp. cubense</name>
    <dbReference type="NCBI Taxonomy" id="61366"/>
    <lineage>
        <taxon>Eukaryota</taxon>
        <taxon>Fungi</taxon>
        <taxon>Dikarya</taxon>
        <taxon>Ascomycota</taxon>
        <taxon>Pezizomycotina</taxon>
        <taxon>Sordariomycetes</taxon>
        <taxon>Hypocreomycetidae</taxon>
        <taxon>Hypocreales</taxon>
        <taxon>Nectriaceae</taxon>
        <taxon>Fusarium</taxon>
        <taxon>Fusarium oxysporum species complex</taxon>
    </lineage>
</organism>
<evidence type="ECO:0000256" key="2">
    <source>
        <dbReference type="ARBA" id="ARBA00012150"/>
    </source>
</evidence>
<dbReference type="InterPro" id="IPR001792">
    <property type="entry name" value="Acylphosphatase-like_dom"/>
</dbReference>
<feature type="active site" evidence="5">
    <location>
        <position position="44"/>
    </location>
</feature>
<evidence type="ECO:0000256" key="6">
    <source>
        <dbReference type="RuleBase" id="RU004168"/>
    </source>
</evidence>
<dbReference type="PRINTS" id="PR00112">
    <property type="entry name" value="ACYLPHPHTASE"/>
</dbReference>
<feature type="active site" evidence="5">
    <location>
        <position position="26"/>
    </location>
</feature>
<dbReference type="PANTHER" id="PTHR10029:SF3">
    <property type="entry name" value="ACYLPHOSPHATASE-RELATED"/>
    <property type="match status" value="1"/>
</dbReference>
<dbReference type="PROSITE" id="PS00150">
    <property type="entry name" value="ACYLPHOSPHATASE_1"/>
    <property type="match status" value="1"/>
</dbReference>
<feature type="domain" description="Acylphosphatase-like" evidence="7">
    <location>
        <begin position="11"/>
        <end position="98"/>
    </location>
</feature>
<dbReference type="Proteomes" id="UP000321331">
    <property type="component" value="Unassembled WGS sequence"/>
</dbReference>
<dbReference type="InterPro" id="IPR036046">
    <property type="entry name" value="Acylphosphatase-like_dom_sf"/>
</dbReference>
<dbReference type="Pfam" id="PF00708">
    <property type="entry name" value="Acylphosphatase"/>
    <property type="match status" value="1"/>
</dbReference>
<comment type="caution">
    <text evidence="8">The sequence shown here is derived from an EMBL/GenBank/DDBJ whole genome shotgun (WGS) entry which is preliminary data.</text>
</comment>
<evidence type="ECO:0000256" key="4">
    <source>
        <dbReference type="ARBA" id="ARBA00047645"/>
    </source>
</evidence>
<accession>A0A5C6T3N0</accession>
<dbReference type="SUPFAM" id="SSF54975">
    <property type="entry name" value="Acylphosphatase/BLUF domain-like"/>
    <property type="match status" value="1"/>
</dbReference>
<evidence type="ECO:0000256" key="5">
    <source>
        <dbReference type="PROSITE-ProRule" id="PRU00520"/>
    </source>
</evidence>
<dbReference type="EMBL" id="VMNF01000007">
    <property type="protein sequence ID" value="TXC04351.1"/>
    <property type="molecule type" value="Genomic_DNA"/>
</dbReference>
<evidence type="ECO:0000313" key="8">
    <source>
        <dbReference type="EMBL" id="TXC04351.1"/>
    </source>
</evidence>
<name>A0A5C6T3N0_FUSOC</name>
<protein>
    <recommendedName>
        <fullName evidence="2 5">acylphosphatase</fullName>
        <ecNumber evidence="2 5">3.6.1.7</ecNumber>
    </recommendedName>
</protein>
<dbReference type="GO" id="GO:0003998">
    <property type="term" value="F:acylphosphatase activity"/>
    <property type="evidence" value="ECO:0007669"/>
    <property type="project" value="UniProtKB-EC"/>
</dbReference>
<dbReference type="InterPro" id="IPR017968">
    <property type="entry name" value="Acylphosphatase_CS"/>
</dbReference>